<feature type="region of interest" description="Disordered" evidence="2">
    <location>
        <begin position="187"/>
        <end position="220"/>
    </location>
</feature>
<accession>A0A9X8WGH4</accession>
<gene>
    <name evidence="3" type="ORF">SAMN05421802_10438</name>
</gene>
<feature type="compositionally biased region" description="Low complexity" evidence="2">
    <location>
        <begin position="108"/>
        <end position="131"/>
    </location>
</feature>
<proteinExistence type="predicted"/>
<feature type="region of interest" description="Disordered" evidence="2">
    <location>
        <begin position="1"/>
        <end position="37"/>
    </location>
</feature>
<organism evidence="3 4">
    <name type="scientific">Corynebacterium afermentans</name>
    <dbReference type="NCBI Taxonomy" id="38286"/>
    <lineage>
        <taxon>Bacteria</taxon>
        <taxon>Bacillati</taxon>
        <taxon>Actinomycetota</taxon>
        <taxon>Actinomycetes</taxon>
        <taxon>Mycobacteriales</taxon>
        <taxon>Corynebacteriaceae</taxon>
        <taxon>Corynebacterium</taxon>
    </lineage>
</organism>
<reference evidence="3 4" key="1">
    <citation type="submission" date="2017-01" db="EMBL/GenBank/DDBJ databases">
        <authorList>
            <person name="Varghese N."/>
            <person name="Submissions S."/>
        </authorList>
    </citation>
    <scope>NUCLEOTIDE SEQUENCE [LARGE SCALE GENOMIC DNA]</scope>
    <source>
        <strain evidence="3 4">DSM 44280</strain>
    </source>
</reference>
<feature type="compositionally biased region" description="Polar residues" evidence="2">
    <location>
        <begin position="65"/>
        <end position="78"/>
    </location>
</feature>
<comment type="caution">
    <text evidence="3">The sequence shown here is derived from an EMBL/GenBank/DDBJ whole genome shotgun (WGS) entry which is preliminary data.</text>
</comment>
<keyword evidence="4" id="KW-1185">Reference proteome</keyword>
<feature type="compositionally biased region" description="Polar residues" evidence="2">
    <location>
        <begin position="14"/>
        <end position="23"/>
    </location>
</feature>
<dbReference type="Proteomes" id="UP000185547">
    <property type="component" value="Unassembled WGS sequence"/>
</dbReference>
<feature type="compositionally biased region" description="Polar residues" evidence="2">
    <location>
        <begin position="201"/>
        <end position="220"/>
    </location>
</feature>
<feature type="region of interest" description="Disordered" evidence="2">
    <location>
        <begin position="65"/>
        <end position="133"/>
    </location>
</feature>
<evidence type="ECO:0000256" key="2">
    <source>
        <dbReference type="SAM" id="MobiDB-lite"/>
    </source>
</evidence>
<keyword evidence="1" id="KW-0175">Coiled coil</keyword>
<sequence length="220" mass="24431">MSDNGYYVRLPYSPSIQPHTTDYTPKHPTAPPNAPPHYTTCGSMVRLVHSTTPLPLHTWTTASTNYSPSLKQPGSPASPNHHHPARKDAENSPEPSKNKEPGTSPSATSLPADDSTPSPTTPETRTSATSAQDHQNLVHALELEKQRAHYAEQQLHQAQQLIQAKQDTIEALKTTIHALEITPQKQLTVQEVTPRPRNRAQEPTNNRHSPLQRLSQWLEK</sequence>
<evidence type="ECO:0000313" key="4">
    <source>
        <dbReference type="Proteomes" id="UP000185547"/>
    </source>
</evidence>
<name>A0A9X8WGH4_9CORY</name>
<dbReference type="EMBL" id="FTMH01000004">
    <property type="protein sequence ID" value="SIP99814.1"/>
    <property type="molecule type" value="Genomic_DNA"/>
</dbReference>
<feature type="coiled-coil region" evidence="1">
    <location>
        <begin position="141"/>
        <end position="182"/>
    </location>
</feature>
<dbReference type="AlphaFoldDB" id="A0A9X8WGH4"/>
<feature type="compositionally biased region" description="Basic and acidic residues" evidence="2">
    <location>
        <begin position="86"/>
        <end position="100"/>
    </location>
</feature>
<evidence type="ECO:0000256" key="1">
    <source>
        <dbReference type="SAM" id="Coils"/>
    </source>
</evidence>
<protein>
    <submittedName>
        <fullName evidence="3">Uncharacterized protein</fullName>
    </submittedName>
</protein>
<evidence type="ECO:0000313" key="3">
    <source>
        <dbReference type="EMBL" id="SIP99814.1"/>
    </source>
</evidence>